<accession>C2KYM0</accession>
<name>C2KYM0_9FIRM</name>
<dbReference type="InParanoid" id="C2KYM0"/>
<sequence>MRILDEVYVGKKEELNKKFALLANLAQDEMWTFRAIKDTDPFKIMRNYFFIHIIA</sequence>
<evidence type="ECO:0000313" key="1">
    <source>
        <dbReference type="EMBL" id="EEJ51127.1"/>
    </source>
</evidence>
<comment type="caution">
    <text evidence="1">The sequence shown here is derived from an EMBL/GenBank/DDBJ whole genome shotgun (WGS) entry which is preliminary data.</text>
</comment>
<dbReference type="HOGENOM" id="CLU_3027883_0_0_9"/>
<dbReference type="EMBL" id="ACKX01000162">
    <property type="protein sequence ID" value="EEJ51127.1"/>
    <property type="molecule type" value="Genomic_DNA"/>
</dbReference>
<proteinExistence type="predicted"/>
<keyword evidence="2" id="KW-1185">Reference proteome</keyword>
<organism evidence="1 2">
    <name type="scientific">Oribacterium sinus F0268</name>
    <dbReference type="NCBI Taxonomy" id="585501"/>
    <lineage>
        <taxon>Bacteria</taxon>
        <taxon>Bacillati</taxon>
        <taxon>Bacillota</taxon>
        <taxon>Clostridia</taxon>
        <taxon>Lachnospirales</taxon>
        <taxon>Lachnospiraceae</taxon>
        <taxon>Oribacterium</taxon>
    </lineage>
</organism>
<protein>
    <submittedName>
        <fullName evidence="1">Uncharacterized protein</fullName>
    </submittedName>
</protein>
<dbReference type="STRING" id="585501.HMPREF6123_1589"/>
<dbReference type="Proteomes" id="UP000004121">
    <property type="component" value="Unassembled WGS sequence"/>
</dbReference>
<gene>
    <name evidence="1" type="ORF">HMPREF6123_1589</name>
</gene>
<dbReference type="RefSeq" id="WP_007156735.1">
    <property type="nucleotide sequence ID" value="NZ_GG668534.1"/>
</dbReference>
<dbReference type="AlphaFoldDB" id="C2KYM0"/>
<reference evidence="1 2" key="1">
    <citation type="submission" date="2009-04" db="EMBL/GenBank/DDBJ databases">
        <authorList>
            <person name="Qin X."/>
            <person name="Bachman B."/>
            <person name="Battles P."/>
            <person name="Bell A."/>
            <person name="Bess C."/>
            <person name="Bickham C."/>
            <person name="Chaboub L."/>
            <person name="Chen D."/>
            <person name="Coyle M."/>
            <person name="Deiros D.R."/>
            <person name="Dinh H."/>
            <person name="Forbes L."/>
            <person name="Fowler G."/>
            <person name="Francisco L."/>
            <person name="Fu Q."/>
            <person name="Gubbala S."/>
            <person name="Hale W."/>
            <person name="Han Y."/>
            <person name="Hemphill L."/>
            <person name="Highlander S.K."/>
            <person name="Hirani K."/>
            <person name="Hogues M."/>
            <person name="Jackson L."/>
            <person name="Jakkamsetti A."/>
            <person name="Javaid M."/>
            <person name="Jiang H."/>
            <person name="Korchina V."/>
            <person name="Kovar C."/>
            <person name="Lara F."/>
            <person name="Lee S."/>
            <person name="Mata R."/>
            <person name="Mathew T."/>
            <person name="Moen C."/>
            <person name="Morales K."/>
            <person name="Munidasa M."/>
            <person name="Nazareth L."/>
            <person name="Ngo R."/>
            <person name="Nguyen L."/>
            <person name="Okwuonu G."/>
            <person name="Ongeri F."/>
            <person name="Patil S."/>
            <person name="Petrosino J."/>
            <person name="Pham C."/>
            <person name="Pham P."/>
            <person name="Pu L.-L."/>
            <person name="Puazo M."/>
            <person name="Raj R."/>
            <person name="Reid J."/>
            <person name="Rouhana J."/>
            <person name="Saada N."/>
            <person name="Shang Y."/>
            <person name="Simmons D."/>
            <person name="Thornton R."/>
            <person name="Warren J."/>
            <person name="Weissenberger G."/>
            <person name="Zhang J."/>
            <person name="Zhang L."/>
            <person name="Zhou C."/>
            <person name="Zhu D."/>
            <person name="Muzny D."/>
            <person name="Worley K."/>
            <person name="Gibbs R."/>
        </authorList>
    </citation>
    <scope>NUCLEOTIDE SEQUENCE [LARGE SCALE GENOMIC DNA]</scope>
    <source>
        <strain evidence="1 2">F0268</strain>
    </source>
</reference>
<evidence type="ECO:0000313" key="2">
    <source>
        <dbReference type="Proteomes" id="UP000004121"/>
    </source>
</evidence>